<dbReference type="InterPro" id="IPR012910">
    <property type="entry name" value="Plug_dom"/>
</dbReference>
<accession>A0A318UHZ6</accession>
<proteinExistence type="inferred from homology"/>
<evidence type="ECO:0000256" key="6">
    <source>
        <dbReference type="ARBA" id="ARBA00023136"/>
    </source>
</evidence>
<protein>
    <submittedName>
        <fullName evidence="11">TonB-linked SusC/RagA family outer membrane protein</fullName>
    </submittedName>
</protein>
<dbReference type="Pfam" id="PF13715">
    <property type="entry name" value="CarbopepD_reg_2"/>
    <property type="match status" value="1"/>
</dbReference>
<dbReference type="InterPro" id="IPR023997">
    <property type="entry name" value="TonB-dep_OMP_SusC/RagA_CS"/>
</dbReference>
<gene>
    <name evidence="11" type="ORF">B0O44_102131</name>
</gene>
<dbReference type="SUPFAM" id="SSF56935">
    <property type="entry name" value="Porins"/>
    <property type="match status" value="1"/>
</dbReference>
<keyword evidence="7 8" id="KW-0998">Cell outer membrane</keyword>
<dbReference type="Gene3D" id="2.60.40.1120">
    <property type="entry name" value="Carboxypeptidase-like, regulatory domain"/>
    <property type="match status" value="1"/>
</dbReference>
<dbReference type="Pfam" id="PF07715">
    <property type="entry name" value="Plug"/>
    <property type="match status" value="1"/>
</dbReference>
<dbReference type="GO" id="GO:0044718">
    <property type="term" value="P:siderophore transmembrane transport"/>
    <property type="evidence" value="ECO:0007669"/>
    <property type="project" value="TreeGrafter"/>
</dbReference>
<evidence type="ECO:0000256" key="3">
    <source>
        <dbReference type="ARBA" id="ARBA00022452"/>
    </source>
</evidence>
<organism evidence="11 12">
    <name type="scientific">Pedobacter nutrimenti</name>
    <dbReference type="NCBI Taxonomy" id="1241337"/>
    <lineage>
        <taxon>Bacteria</taxon>
        <taxon>Pseudomonadati</taxon>
        <taxon>Bacteroidota</taxon>
        <taxon>Sphingobacteriia</taxon>
        <taxon>Sphingobacteriales</taxon>
        <taxon>Sphingobacteriaceae</taxon>
        <taxon>Pedobacter</taxon>
    </lineage>
</organism>
<name>A0A318UHZ6_9SPHI</name>
<dbReference type="EMBL" id="QKLU01000002">
    <property type="protein sequence ID" value="PYF75581.1"/>
    <property type="molecule type" value="Genomic_DNA"/>
</dbReference>
<dbReference type="PROSITE" id="PS52016">
    <property type="entry name" value="TONB_DEPENDENT_REC_3"/>
    <property type="match status" value="1"/>
</dbReference>
<comment type="subcellular location">
    <subcellularLocation>
        <location evidence="1 8">Cell outer membrane</location>
        <topology evidence="1 8">Multi-pass membrane protein</topology>
    </subcellularLocation>
</comment>
<evidence type="ECO:0000256" key="1">
    <source>
        <dbReference type="ARBA" id="ARBA00004571"/>
    </source>
</evidence>
<comment type="caution">
    <text evidence="11">The sequence shown here is derived from an EMBL/GenBank/DDBJ whole genome shotgun (WGS) entry which is preliminary data.</text>
</comment>
<evidence type="ECO:0000256" key="4">
    <source>
        <dbReference type="ARBA" id="ARBA00022692"/>
    </source>
</evidence>
<keyword evidence="5" id="KW-0732">Signal</keyword>
<dbReference type="PANTHER" id="PTHR30069">
    <property type="entry name" value="TONB-DEPENDENT OUTER MEMBRANE RECEPTOR"/>
    <property type="match status" value="1"/>
</dbReference>
<dbReference type="InterPro" id="IPR036942">
    <property type="entry name" value="Beta-barrel_TonB_sf"/>
</dbReference>
<keyword evidence="6 8" id="KW-0472">Membrane</keyword>
<dbReference type="Pfam" id="PF14905">
    <property type="entry name" value="OMP_b-brl_3"/>
    <property type="match status" value="1"/>
</dbReference>
<keyword evidence="12" id="KW-1185">Reference proteome</keyword>
<evidence type="ECO:0000256" key="5">
    <source>
        <dbReference type="ARBA" id="ARBA00022729"/>
    </source>
</evidence>
<evidence type="ECO:0000259" key="10">
    <source>
        <dbReference type="Pfam" id="PF14905"/>
    </source>
</evidence>
<evidence type="ECO:0000256" key="8">
    <source>
        <dbReference type="PROSITE-ProRule" id="PRU01360"/>
    </source>
</evidence>
<evidence type="ECO:0000313" key="12">
    <source>
        <dbReference type="Proteomes" id="UP000248198"/>
    </source>
</evidence>
<dbReference type="Gene3D" id="2.170.130.10">
    <property type="entry name" value="TonB-dependent receptor, plug domain"/>
    <property type="match status" value="1"/>
</dbReference>
<dbReference type="InterPro" id="IPR037066">
    <property type="entry name" value="Plug_dom_sf"/>
</dbReference>
<keyword evidence="2 8" id="KW-0813">Transport</keyword>
<keyword evidence="3 8" id="KW-1134">Transmembrane beta strand</keyword>
<dbReference type="Gene3D" id="3.55.50.30">
    <property type="match status" value="1"/>
</dbReference>
<dbReference type="InterPro" id="IPR041700">
    <property type="entry name" value="OMP_b-brl_3"/>
</dbReference>
<dbReference type="NCBIfam" id="TIGR04057">
    <property type="entry name" value="SusC_RagA_signa"/>
    <property type="match status" value="1"/>
</dbReference>
<dbReference type="Gene3D" id="2.40.170.20">
    <property type="entry name" value="TonB-dependent receptor, beta-barrel domain"/>
    <property type="match status" value="1"/>
</dbReference>
<dbReference type="InterPro" id="IPR039426">
    <property type="entry name" value="TonB-dep_rcpt-like"/>
</dbReference>
<keyword evidence="4 8" id="KW-0812">Transmembrane</keyword>
<dbReference type="NCBIfam" id="TIGR04056">
    <property type="entry name" value="OMP_RagA_SusC"/>
    <property type="match status" value="1"/>
</dbReference>
<feature type="domain" description="TonB-dependent receptor plug" evidence="9">
    <location>
        <begin position="195"/>
        <end position="334"/>
    </location>
</feature>
<dbReference type="SUPFAM" id="SSF49464">
    <property type="entry name" value="Carboxypeptidase regulatory domain-like"/>
    <property type="match status" value="1"/>
</dbReference>
<evidence type="ECO:0000256" key="7">
    <source>
        <dbReference type="ARBA" id="ARBA00023237"/>
    </source>
</evidence>
<evidence type="ECO:0000256" key="2">
    <source>
        <dbReference type="ARBA" id="ARBA00022448"/>
    </source>
</evidence>
<sequence length="1109" mass="120053">MCFTTLLAAKATKAQEMNFRLTKASVKQIFKKIEQQANVTFVYDEQVINELPSLSLNVRKQPLSEVLSQLQGKTSLQFKLVGNYIGVAQNNESMPSLTANVNFISINGTVNDASGKSLPGVTIFVKGTKVGTQTDANGRFSLQANIGDILVLTYIGYATKEVPVSSSSMSITLTEDSKLLGEVVVTALGIKKSEKSITYSTQQISGSELTRAKSDNLMNSLNGKIAGVTISPSASGVGGSAKVILRGNKSAGGNNQPLYVIDGVPISNGSNANGQPNTTFGSNVGQGPINGQVSPSQDGGDGISNLNPDDIESITVLKGASAAALYGSQAQNGVILITTKKGKAGKTQINFSSSLTIDKIAYKPAFQNSYGQTPKGADSWGANINSPQDNVSNFFQTGRNFTNSINLSGGTEIAQSYFSYANTTARGVQPGNKLSRHNVNFRETGHFLDNKLTVDANVNYITQKIDNSPGLGFYLNPLTGLYLFPRGRDISPYKDQFELPPVKFGNGAPIQNWPFNEDIQQNPWWVTNRNVNQAKRNRILLNASIKYEITPWLNVQARGNIDRFTDVYEQDLYASTSAVLAKANGQLLLSNQTTEQKYADLLLTFTVPNKSDIKIDGVLGSSITDASTYGQLIGPDASNNYSQPGLTVPNVFLPENIATVNGGPPITTLPNNHNQIQSVFANGNISYKTWAFLTLTARNDWSSNLAFTPNNSYFYPSAGLSFILNQMFTLPKAISYAKIRGTYAQVGNTVPNYVTNPLTHLGIGGGVVLNSVAPFPELKPEKTTSFELGTDLRFLEDKLSLSFTYYKSNTKNQFIQIIPSTVTTFSQGYVNAGNIQNSGIEFMLGYDVIKNSTFTWTSSINGSANKNKVIDVDSKDGINKFIITPNRNNTYESVLATGGSFGDIYGVTFQRDAQNRILIGSNGTPLVNDGYHYIGNPNPKFQLGWNNSFEYKGFRFSFLVDGKFGGQVLSLTQAVMDKYGVSKVTGEARDQGSVLINGVNATTGEAINSVDPKKWYTSVGGRDGITENYIYSATVVRLREASLGYTFPVKKGAFKSVRLSLIGRNLLYFHKKAPFDPEVTMSTGNGLSGVDVFSQPATRNFGFNLNVTL</sequence>
<dbReference type="Proteomes" id="UP000248198">
    <property type="component" value="Unassembled WGS sequence"/>
</dbReference>
<evidence type="ECO:0000259" key="9">
    <source>
        <dbReference type="Pfam" id="PF07715"/>
    </source>
</evidence>
<dbReference type="GO" id="GO:0009279">
    <property type="term" value="C:cell outer membrane"/>
    <property type="evidence" value="ECO:0007669"/>
    <property type="project" value="UniProtKB-SubCell"/>
</dbReference>
<dbReference type="GO" id="GO:0015344">
    <property type="term" value="F:siderophore uptake transmembrane transporter activity"/>
    <property type="evidence" value="ECO:0007669"/>
    <property type="project" value="TreeGrafter"/>
</dbReference>
<dbReference type="AlphaFoldDB" id="A0A318UHZ6"/>
<evidence type="ECO:0000313" key="11">
    <source>
        <dbReference type="EMBL" id="PYF75581.1"/>
    </source>
</evidence>
<feature type="domain" description="Outer membrane protein beta-barrel" evidence="10">
    <location>
        <begin position="776"/>
        <end position="881"/>
    </location>
</feature>
<dbReference type="InterPro" id="IPR008969">
    <property type="entry name" value="CarboxyPept-like_regulatory"/>
</dbReference>
<dbReference type="PANTHER" id="PTHR30069:SF29">
    <property type="entry name" value="HEMOGLOBIN AND HEMOGLOBIN-HAPTOGLOBIN-BINDING PROTEIN 1-RELATED"/>
    <property type="match status" value="1"/>
</dbReference>
<reference evidence="11 12" key="1">
    <citation type="submission" date="2018-06" db="EMBL/GenBank/DDBJ databases">
        <title>Genomic Encyclopedia of Archaeal and Bacterial Type Strains, Phase II (KMG-II): from individual species to whole genera.</title>
        <authorList>
            <person name="Goeker M."/>
        </authorList>
    </citation>
    <scope>NUCLEOTIDE SEQUENCE [LARGE SCALE GENOMIC DNA]</scope>
    <source>
        <strain evidence="11 12">DSM 27372</strain>
    </source>
</reference>
<comment type="similarity">
    <text evidence="8">Belongs to the TonB-dependent receptor family.</text>
</comment>
<dbReference type="InterPro" id="IPR023996">
    <property type="entry name" value="TonB-dep_OMP_SusC/RagA"/>
</dbReference>